<evidence type="ECO:0000259" key="4">
    <source>
        <dbReference type="PROSITE" id="PS50075"/>
    </source>
</evidence>
<organism evidence="5 6">
    <name type="scientific">Aspergillus pseudoustus</name>
    <dbReference type="NCBI Taxonomy" id="1810923"/>
    <lineage>
        <taxon>Eukaryota</taxon>
        <taxon>Fungi</taxon>
        <taxon>Dikarya</taxon>
        <taxon>Ascomycota</taxon>
        <taxon>Pezizomycotina</taxon>
        <taxon>Eurotiomycetes</taxon>
        <taxon>Eurotiomycetidae</taxon>
        <taxon>Eurotiales</taxon>
        <taxon>Aspergillaceae</taxon>
        <taxon>Aspergillus</taxon>
        <taxon>Aspergillus subgen. Nidulantes</taxon>
    </lineage>
</organism>
<keyword evidence="1" id="KW-0596">Phosphopantetheine</keyword>
<dbReference type="SUPFAM" id="SSF56801">
    <property type="entry name" value="Acetyl-CoA synthetase-like"/>
    <property type="match status" value="1"/>
</dbReference>
<keyword evidence="6" id="KW-1185">Reference proteome</keyword>
<dbReference type="InterPro" id="IPR051414">
    <property type="entry name" value="Adenylate-forming_Reductase"/>
</dbReference>
<dbReference type="PANTHER" id="PTHR43439:SF2">
    <property type="entry name" value="ENZYME, PUTATIVE (JCVI)-RELATED"/>
    <property type="match status" value="1"/>
</dbReference>
<dbReference type="InterPro" id="IPR009081">
    <property type="entry name" value="PP-bd_ACP"/>
</dbReference>
<proteinExistence type="predicted"/>
<dbReference type="InterPro" id="IPR000873">
    <property type="entry name" value="AMP-dep_synth/lig_dom"/>
</dbReference>
<dbReference type="Pfam" id="PF07993">
    <property type="entry name" value="NAD_binding_4"/>
    <property type="match status" value="1"/>
</dbReference>
<dbReference type="Pfam" id="PF00501">
    <property type="entry name" value="AMP-binding"/>
    <property type="match status" value="1"/>
</dbReference>
<dbReference type="InterPro" id="IPR036291">
    <property type="entry name" value="NAD(P)-bd_dom_sf"/>
</dbReference>
<evidence type="ECO:0000256" key="3">
    <source>
        <dbReference type="SAM" id="MobiDB-lite"/>
    </source>
</evidence>
<protein>
    <recommendedName>
        <fullName evidence="4">Carrier domain-containing protein</fullName>
    </recommendedName>
</protein>
<dbReference type="PROSITE" id="PS00455">
    <property type="entry name" value="AMP_BINDING"/>
    <property type="match status" value="1"/>
</dbReference>
<dbReference type="InterPro" id="IPR036736">
    <property type="entry name" value="ACP-like_sf"/>
</dbReference>
<keyword evidence="2" id="KW-0597">Phosphoprotein</keyword>
<evidence type="ECO:0000313" key="5">
    <source>
        <dbReference type="EMBL" id="KAL2844373.1"/>
    </source>
</evidence>
<dbReference type="PROSITE" id="PS50075">
    <property type="entry name" value="CARRIER"/>
    <property type="match status" value="1"/>
</dbReference>
<feature type="region of interest" description="Disordered" evidence="3">
    <location>
        <begin position="90"/>
        <end position="110"/>
    </location>
</feature>
<dbReference type="Gene3D" id="1.10.1200.10">
    <property type="entry name" value="ACP-like"/>
    <property type="match status" value="1"/>
</dbReference>
<dbReference type="InterPro" id="IPR042099">
    <property type="entry name" value="ANL_N_sf"/>
</dbReference>
<evidence type="ECO:0000256" key="2">
    <source>
        <dbReference type="ARBA" id="ARBA00022553"/>
    </source>
</evidence>
<dbReference type="Pfam" id="PF00550">
    <property type="entry name" value="PP-binding"/>
    <property type="match status" value="1"/>
</dbReference>
<reference evidence="5 6" key="1">
    <citation type="submission" date="2024-07" db="EMBL/GenBank/DDBJ databases">
        <title>Section-level genome sequencing and comparative genomics of Aspergillus sections Usti and Cavernicolus.</title>
        <authorList>
            <consortium name="Lawrence Berkeley National Laboratory"/>
            <person name="Nybo J.L."/>
            <person name="Vesth T.C."/>
            <person name="Theobald S."/>
            <person name="Frisvad J.C."/>
            <person name="Larsen T.O."/>
            <person name="Kjaerboelling I."/>
            <person name="Rothschild-Mancinelli K."/>
            <person name="Lyhne E.K."/>
            <person name="Kogle M.E."/>
            <person name="Barry K."/>
            <person name="Clum A."/>
            <person name="Na H."/>
            <person name="Ledsgaard L."/>
            <person name="Lin J."/>
            <person name="Lipzen A."/>
            <person name="Kuo A."/>
            <person name="Riley R."/>
            <person name="Mondo S."/>
            <person name="Labutti K."/>
            <person name="Haridas S."/>
            <person name="Pangalinan J."/>
            <person name="Salamov A.A."/>
            <person name="Simmons B.A."/>
            <person name="Magnuson J.K."/>
            <person name="Chen J."/>
            <person name="Drula E."/>
            <person name="Henrissat B."/>
            <person name="Wiebenga A."/>
            <person name="Lubbers R.J."/>
            <person name="Gomes A.C."/>
            <person name="Makela M.R."/>
            <person name="Stajich J."/>
            <person name="Grigoriev I.V."/>
            <person name="Mortensen U.H."/>
            <person name="De Vries R.P."/>
            <person name="Baker S.E."/>
            <person name="Andersen M.R."/>
        </authorList>
    </citation>
    <scope>NUCLEOTIDE SEQUENCE [LARGE SCALE GENOMIC DNA]</scope>
    <source>
        <strain evidence="5 6">CBS 123904</strain>
    </source>
</reference>
<dbReference type="InterPro" id="IPR013120">
    <property type="entry name" value="FAR_NAD-bd"/>
</dbReference>
<dbReference type="EMBL" id="JBFXLU010000081">
    <property type="protein sequence ID" value="KAL2844373.1"/>
    <property type="molecule type" value="Genomic_DNA"/>
</dbReference>
<dbReference type="Proteomes" id="UP001610446">
    <property type="component" value="Unassembled WGS sequence"/>
</dbReference>
<feature type="domain" description="Carrier" evidence="4">
    <location>
        <begin position="560"/>
        <end position="641"/>
    </location>
</feature>
<comment type="caution">
    <text evidence="5">The sequence shown here is derived from an EMBL/GenBank/DDBJ whole genome shotgun (WGS) entry which is preliminary data.</text>
</comment>
<name>A0ABR4JWE4_9EURO</name>
<accession>A0ABR4JWE4</accession>
<feature type="compositionally biased region" description="Basic and acidic residues" evidence="3">
    <location>
        <begin position="94"/>
        <end position="110"/>
    </location>
</feature>
<dbReference type="Gene3D" id="3.40.50.720">
    <property type="entry name" value="NAD(P)-binding Rossmann-like Domain"/>
    <property type="match status" value="1"/>
</dbReference>
<dbReference type="Gene3D" id="3.40.50.12780">
    <property type="entry name" value="N-terminal domain of ligase-like"/>
    <property type="match status" value="1"/>
</dbReference>
<sequence>MAVTNGLGETGFTWPKLSLHAGDDGDARSLPELIDFHARVNPRHRFCVQAQKNDQETPLLDVTYEQLRDAILRCQSWLCENVAEIQIQVEETEERQHGSRTTDKDRENDSRPVVGLLMDSDLTLVIYLFALMGLGVPTVLLSTRLSAEAVRHLVAKTRTSALLVSARLDGTADEAFSSWDDVNDSPPPPPPSKYYPAAYKNFLLGEAPSSSLISQSDAISRKNHFVSESDCNALILHSSGTTGLPKPIYTSHRHYLSFALCHEFKTEEEKLAPALSTSPLFHEIALLPEDEGFHALQNLHFIAFGGGLPKESIGDRLTAAGVKLLNHYGATETGPLAPLYVPGPGYDWHYFKLRVDIRDALQVRLEHSDSDSGDGDGDGDEAGQWKLSLQPVGWKERFPIQDILVARPSPHADNEYTVLGRSDDLIRLATGEKVRPTIVESMLAQSEAVKAAVAFGDGQFEIGVLVEPAVKISSAEEEDAFKKTTLWPIIQQAGEKMDSHARISSPQAIILVPEGKSLPRSDKGTVLRREVNKVFESEIAEVYRRLDAVIDYSVPQLRLDALEADLRALISENLKWTNNGIEWTDERDFFELGMDSLQATILRRLLVSSLRDGLSKVFIGRDFVYQHPSIAKLAQVVRQGCANQDAAAVSVVDGSLLERFIETYSLQPNIPGDAATVLLTGGTGSLGSHLLAHLVRSSAVRRVVCLNRLSSAANAKDPHDRQAEALKSKGISVTPEEWSKITVFETNTTSPHLGLSDAEYTSLLGVTHIVHNAWPMNFKMHVSSYESQFRVLQNLLGLAREAHVHARNDQQQHSKGRKTRLLFVSSISVVGRYGKLTGETIVPETPIAITTGEELQGTALDLGYAQAKLVCEKIIERARADFGDQIEAGYVRVGQVAGAAQGGFWNADEHFASLVASSQTLGCLPDIRGTLSWLPVDLASAVLAEIIFSTQPFDLVYHLENPVRQPWNEVLDILASELAVAKHDRRPMAEWVEEVRRQPQDEKDNNPAAAIADFFQENFEWMSGGSIVLSTEISRRHSPTLRRVGPVRDETIRTYLQYWRGIGLIRQV</sequence>
<dbReference type="SUPFAM" id="SSF51735">
    <property type="entry name" value="NAD(P)-binding Rossmann-fold domains"/>
    <property type="match status" value="1"/>
</dbReference>
<gene>
    <name evidence="5" type="ORF">BJY01DRAFT_263997</name>
</gene>
<dbReference type="InterPro" id="IPR020845">
    <property type="entry name" value="AMP-binding_CS"/>
</dbReference>
<evidence type="ECO:0000256" key="1">
    <source>
        <dbReference type="ARBA" id="ARBA00022450"/>
    </source>
</evidence>
<dbReference type="Pfam" id="PF23562">
    <property type="entry name" value="AMP-binding_C_3"/>
    <property type="match status" value="1"/>
</dbReference>
<dbReference type="SUPFAM" id="SSF47336">
    <property type="entry name" value="ACP-like"/>
    <property type="match status" value="1"/>
</dbReference>
<evidence type="ECO:0000313" key="6">
    <source>
        <dbReference type="Proteomes" id="UP001610446"/>
    </source>
</evidence>
<dbReference type="PANTHER" id="PTHR43439">
    <property type="entry name" value="PHENYLACETATE-COENZYME A LIGASE"/>
    <property type="match status" value="1"/>
</dbReference>